<dbReference type="InterPro" id="IPR000719">
    <property type="entry name" value="Prot_kinase_dom"/>
</dbReference>
<organism evidence="5 6">
    <name type="scientific">Pseudomonas koreensis</name>
    <dbReference type="NCBI Taxonomy" id="198620"/>
    <lineage>
        <taxon>Bacteria</taxon>
        <taxon>Pseudomonadati</taxon>
        <taxon>Pseudomonadota</taxon>
        <taxon>Gammaproteobacteria</taxon>
        <taxon>Pseudomonadales</taxon>
        <taxon>Pseudomonadaceae</taxon>
        <taxon>Pseudomonas</taxon>
    </lineage>
</organism>
<name>A0A9X2XIF9_9PSED</name>
<keyword evidence="3" id="KW-0067">ATP-binding</keyword>
<dbReference type="AlphaFoldDB" id="A0A9X2XIF9"/>
<dbReference type="GO" id="GO:0005737">
    <property type="term" value="C:cytoplasm"/>
    <property type="evidence" value="ECO:0007669"/>
    <property type="project" value="TreeGrafter"/>
</dbReference>
<feature type="domain" description="Protein kinase" evidence="4">
    <location>
        <begin position="205"/>
        <end position="437"/>
    </location>
</feature>
<sequence>MHTLAQLRAGELSGITRLDLAEGLTEFPAQIFDLADTLEVLNLSGNALSSLPDDLHRLTRLRVLFCSDNDFTELPACLGQCQALTMIGFKANRISEVPGAALPPLLRWLILTDNRIENLPTELGERPYLQKLMLAGNRLQSLPPSLSHCHRLELIRIAANRLSELPQWLLTLPSLTWLAYAGNPLETEADAAALEGTAHIDWSALRLEQRLGEGASGVISRATWQRNGQPDTPVAVKLYKGEMTSDGSPLHEMNACITAGLHPNLIRVEGRIGDHPEGQQGLVMQLIDPSYRNLAALPSLASCSRDVYADDCRFSAEVALRIARGIASVAEHLHQQGITHGDLYGHNILLNDQGDCLLGDFGAASFHATTDNLETQALQRIEVRAFGILLGELLERIDSGLSDERRKVLEDLQRRCCQPQVLARPGFSEVVRELRSL</sequence>
<evidence type="ECO:0000313" key="6">
    <source>
        <dbReference type="Proteomes" id="UP001139955"/>
    </source>
</evidence>
<keyword evidence="6" id="KW-1185">Reference proteome</keyword>
<dbReference type="SMART" id="SM00369">
    <property type="entry name" value="LRR_TYP"/>
    <property type="match status" value="4"/>
</dbReference>
<comment type="caution">
    <text evidence="5">The sequence shown here is derived from an EMBL/GenBank/DDBJ whole genome shotgun (WGS) entry which is preliminary data.</text>
</comment>
<dbReference type="Pfam" id="PF13855">
    <property type="entry name" value="LRR_8"/>
    <property type="match status" value="1"/>
</dbReference>
<dbReference type="InterPro" id="IPR017441">
    <property type="entry name" value="Protein_kinase_ATP_BS"/>
</dbReference>
<dbReference type="Gene3D" id="1.10.510.10">
    <property type="entry name" value="Transferase(Phosphotransferase) domain 1"/>
    <property type="match status" value="1"/>
</dbReference>
<dbReference type="RefSeq" id="WP_301622440.1">
    <property type="nucleotide sequence ID" value="NZ_JAOSKY010000008.1"/>
</dbReference>
<dbReference type="Gene3D" id="3.30.200.20">
    <property type="entry name" value="Phosphorylase Kinase, domain 1"/>
    <property type="match status" value="1"/>
</dbReference>
<dbReference type="PROSITE" id="PS00107">
    <property type="entry name" value="PROTEIN_KINASE_ATP"/>
    <property type="match status" value="1"/>
</dbReference>
<dbReference type="InterPro" id="IPR032675">
    <property type="entry name" value="LRR_dom_sf"/>
</dbReference>
<dbReference type="InterPro" id="IPR001611">
    <property type="entry name" value="Leu-rich_rpt"/>
</dbReference>
<dbReference type="CDD" id="cd00180">
    <property type="entry name" value="PKc"/>
    <property type="match status" value="1"/>
</dbReference>
<feature type="binding site" evidence="3">
    <location>
        <position position="237"/>
    </location>
    <ligand>
        <name>ATP</name>
        <dbReference type="ChEBI" id="CHEBI:30616"/>
    </ligand>
</feature>
<dbReference type="Pfam" id="PF12799">
    <property type="entry name" value="LRR_4"/>
    <property type="match status" value="1"/>
</dbReference>
<dbReference type="InterPro" id="IPR001245">
    <property type="entry name" value="Ser-Thr/Tyr_kinase_cat_dom"/>
</dbReference>
<dbReference type="InterPro" id="IPR050216">
    <property type="entry name" value="LRR_domain-containing"/>
</dbReference>
<dbReference type="GO" id="GO:0004672">
    <property type="term" value="F:protein kinase activity"/>
    <property type="evidence" value="ECO:0007669"/>
    <property type="project" value="InterPro"/>
</dbReference>
<dbReference type="SMART" id="SM00364">
    <property type="entry name" value="LRR_BAC"/>
    <property type="match status" value="5"/>
</dbReference>
<accession>A0A9X2XIF9</accession>
<dbReference type="EMBL" id="JAOSKY010000008">
    <property type="protein sequence ID" value="MCU7249281.1"/>
    <property type="molecule type" value="Genomic_DNA"/>
</dbReference>
<keyword evidence="5" id="KW-0808">Transferase</keyword>
<dbReference type="InterPro" id="IPR011009">
    <property type="entry name" value="Kinase-like_dom_sf"/>
</dbReference>
<dbReference type="PANTHER" id="PTHR48051:SF1">
    <property type="entry name" value="RAS SUPPRESSOR PROTEIN 1"/>
    <property type="match status" value="1"/>
</dbReference>
<dbReference type="Gene3D" id="3.80.10.10">
    <property type="entry name" value="Ribonuclease Inhibitor"/>
    <property type="match status" value="2"/>
</dbReference>
<dbReference type="PROSITE" id="PS51450">
    <property type="entry name" value="LRR"/>
    <property type="match status" value="1"/>
</dbReference>
<keyword evidence="5" id="KW-0418">Kinase</keyword>
<evidence type="ECO:0000256" key="3">
    <source>
        <dbReference type="PROSITE-ProRule" id="PRU10141"/>
    </source>
</evidence>
<keyword evidence="2" id="KW-0677">Repeat</keyword>
<proteinExistence type="predicted"/>
<dbReference type="GO" id="GO:0005524">
    <property type="term" value="F:ATP binding"/>
    <property type="evidence" value="ECO:0007669"/>
    <property type="project" value="UniProtKB-UniRule"/>
</dbReference>
<dbReference type="PANTHER" id="PTHR48051">
    <property type="match status" value="1"/>
</dbReference>
<evidence type="ECO:0000259" key="4">
    <source>
        <dbReference type="PROSITE" id="PS50011"/>
    </source>
</evidence>
<keyword evidence="1" id="KW-0433">Leucine-rich repeat</keyword>
<dbReference type="SUPFAM" id="SSF56112">
    <property type="entry name" value="Protein kinase-like (PK-like)"/>
    <property type="match status" value="1"/>
</dbReference>
<evidence type="ECO:0000256" key="2">
    <source>
        <dbReference type="ARBA" id="ARBA00022737"/>
    </source>
</evidence>
<dbReference type="Proteomes" id="UP001139955">
    <property type="component" value="Unassembled WGS sequence"/>
</dbReference>
<reference evidence="5" key="2">
    <citation type="journal article" date="2023" name="mSystems">
        <title>Charting the Lipopeptidome of Nonpathogenic Pseudomonas.</title>
        <authorList>
            <person name="Cesa-Luna C."/>
            <person name="Geudens N."/>
            <person name="Girard L."/>
            <person name="De Roo V."/>
            <person name="Maklad H.R."/>
            <person name="Martins J.C."/>
            <person name="Hofte M."/>
            <person name="De Mot R."/>
        </authorList>
    </citation>
    <scope>NUCLEOTIDE SEQUENCE</scope>
    <source>
        <strain evidence="5">B1M3-32</strain>
    </source>
</reference>
<protein>
    <submittedName>
        <fullName evidence="5">Protein kinase</fullName>
    </submittedName>
</protein>
<dbReference type="InterPro" id="IPR025875">
    <property type="entry name" value="Leu-rich_rpt_4"/>
</dbReference>
<dbReference type="InterPro" id="IPR003591">
    <property type="entry name" value="Leu-rich_rpt_typical-subtyp"/>
</dbReference>
<keyword evidence="3" id="KW-0547">Nucleotide-binding</keyword>
<dbReference type="Pfam" id="PF07714">
    <property type="entry name" value="PK_Tyr_Ser-Thr"/>
    <property type="match status" value="1"/>
</dbReference>
<evidence type="ECO:0000256" key="1">
    <source>
        <dbReference type="ARBA" id="ARBA00022614"/>
    </source>
</evidence>
<evidence type="ECO:0000313" key="5">
    <source>
        <dbReference type="EMBL" id="MCU7249281.1"/>
    </source>
</evidence>
<reference evidence="5" key="1">
    <citation type="submission" date="2022-09" db="EMBL/GenBank/DDBJ databases">
        <authorList>
            <person name="Cesa-Luna C."/>
            <person name="Girard L."/>
            <person name="Lood C."/>
            <person name="Hofte M."/>
            <person name="De Mot R."/>
        </authorList>
    </citation>
    <scope>NUCLEOTIDE SEQUENCE</scope>
    <source>
        <strain evidence="5">B1M3-32</strain>
    </source>
</reference>
<dbReference type="PROSITE" id="PS50011">
    <property type="entry name" value="PROTEIN_KINASE_DOM"/>
    <property type="match status" value="1"/>
</dbReference>
<gene>
    <name evidence="5" type="ORF">OC940_15830</name>
</gene>
<dbReference type="SUPFAM" id="SSF52058">
    <property type="entry name" value="L domain-like"/>
    <property type="match status" value="1"/>
</dbReference>